<dbReference type="STRING" id="930991.A0A0D0E9M8"/>
<evidence type="ECO:0000313" key="3">
    <source>
        <dbReference type="Proteomes" id="UP000054538"/>
    </source>
</evidence>
<feature type="domain" description="Endonuclease/exonuclease/phosphatase" evidence="1">
    <location>
        <begin position="34"/>
        <end position="144"/>
    </location>
</feature>
<dbReference type="InterPro" id="IPR036691">
    <property type="entry name" value="Endo/exonu/phosph_ase_sf"/>
</dbReference>
<organism evidence="2 3">
    <name type="scientific">Paxillus rubicundulus Ve08.2h10</name>
    <dbReference type="NCBI Taxonomy" id="930991"/>
    <lineage>
        <taxon>Eukaryota</taxon>
        <taxon>Fungi</taxon>
        <taxon>Dikarya</taxon>
        <taxon>Basidiomycota</taxon>
        <taxon>Agaricomycotina</taxon>
        <taxon>Agaricomycetes</taxon>
        <taxon>Agaricomycetidae</taxon>
        <taxon>Boletales</taxon>
        <taxon>Paxilineae</taxon>
        <taxon>Paxillaceae</taxon>
        <taxon>Paxillus</taxon>
    </lineage>
</organism>
<dbReference type="Proteomes" id="UP000054538">
    <property type="component" value="Unassembled WGS sequence"/>
</dbReference>
<proteinExistence type="predicted"/>
<dbReference type="OrthoDB" id="3261136at2759"/>
<gene>
    <name evidence="2" type="ORF">PAXRUDRAFT_139690</name>
</gene>
<dbReference type="GO" id="GO:0003824">
    <property type="term" value="F:catalytic activity"/>
    <property type="evidence" value="ECO:0007669"/>
    <property type="project" value="InterPro"/>
</dbReference>
<dbReference type="AlphaFoldDB" id="A0A0D0E9M8"/>
<dbReference type="EMBL" id="KN825014">
    <property type="protein sequence ID" value="KIK95900.1"/>
    <property type="molecule type" value="Genomic_DNA"/>
</dbReference>
<sequence>LVSTALSTNSWTQLPFPSPDVVVLQLGGPNGKCTIFNIYNAGNHQNTIKAIATYLKDNIRRVRPGEDDHVIWLGDFNQHHPLWEEERNAHLLMNRYLKEAQPLIELLSDYNMAMALLKDHPTLEALATKNWTRPDNIFCTDHTADYITQCYTNPAL</sequence>
<dbReference type="Pfam" id="PF14529">
    <property type="entry name" value="Exo_endo_phos_2"/>
    <property type="match status" value="1"/>
</dbReference>
<keyword evidence="3" id="KW-1185">Reference proteome</keyword>
<evidence type="ECO:0000313" key="2">
    <source>
        <dbReference type="EMBL" id="KIK95900.1"/>
    </source>
</evidence>
<reference evidence="2 3" key="1">
    <citation type="submission" date="2014-04" db="EMBL/GenBank/DDBJ databases">
        <authorList>
            <consortium name="DOE Joint Genome Institute"/>
            <person name="Kuo A."/>
            <person name="Kohler A."/>
            <person name="Jargeat P."/>
            <person name="Nagy L.G."/>
            <person name="Floudas D."/>
            <person name="Copeland A."/>
            <person name="Barry K.W."/>
            <person name="Cichocki N."/>
            <person name="Veneault-Fourrey C."/>
            <person name="LaButti K."/>
            <person name="Lindquist E.A."/>
            <person name="Lipzen A."/>
            <person name="Lundell T."/>
            <person name="Morin E."/>
            <person name="Murat C."/>
            <person name="Sun H."/>
            <person name="Tunlid A."/>
            <person name="Henrissat B."/>
            <person name="Grigoriev I.V."/>
            <person name="Hibbett D.S."/>
            <person name="Martin F."/>
            <person name="Nordberg H.P."/>
            <person name="Cantor M.N."/>
            <person name="Hua S.X."/>
        </authorList>
    </citation>
    <scope>NUCLEOTIDE SEQUENCE [LARGE SCALE GENOMIC DNA]</scope>
    <source>
        <strain evidence="2 3">Ve08.2h10</strain>
    </source>
</reference>
<dbReference type="SUPFAM" id="SSF56219">
    <property type="entry name" value="DNase I-like"/>
    <property type="match status" value="1"/>
</dbReference>
<protein>
    <recommendedName>
        <fullName evidence="1">Endonuclease/exonuclease/phosphatase domain-containing protein</fullName>
    </recommendedName>
</protein>
<dbReference type="HOGENOM" id="CLU_132777_0_0_1"/>
<dbReference type="Gene3D" id="3.60.10.10">
    <property type="entry name" value="Endonuclease/exonuclease/phosphatase"/>
    <property type="match status" value="1"/>
</dbReference>
<accession>A0A0D0E9M8</accession>
<feature type="non-terminal residue" evidence="2">
    <location>
        <position position="1"/>
    </location>
</feature>
<reference evidence="3" key="2">
    <citation type="submission" date="2015-01" db="EMBL/GenBank/DDBJ databases">
        <title>Evolutionary Origins and Diversification of the Mycorrhizal Mutualists.</title>
        <authorList>
            <consortium name="DOE Joint Genome Institute"/>
            <consortium name="Mycorrhizal Genomics Consortium"/>
            <person name="Kohler A."/>
            <person name="Kuo A."/>
            <person name="Nagy L.G."/>
            <person name="Floudas D."/>
            <person name="Copeland A."/>
            <person name="Barry K.W."/>
            <person name="Cichocki N."/>
            <person name="Veneault-Fourrey C."/>
            <person name="LaButti K."/>
            <person name="Lindquist E.A."/>
            <person name="Lipzen A."/>
            <person name="Lundell T."/>
            <person name="Morin E."/>
            <person name="Murat C."/>
            <person name="Riley R."/>
            <person name="Ohm R."/>
            <person name="Sun H."/>
            <person name="Tunlid A."/>
            <person name="Henrissat B."/>
            <person name="Grigoriev I.V."/>
            <person name="Hibbett D.S."/>
            <person name="Martin F."/>
        </authorList>
    </citation>
    <scope>NUCLEOTIDE SEQUENCE [LARGE SCALE GENOMIC DNA]</scope>
    <source>
        <strain evidence="3">Ve08.2h10</strain>
    </source>
</reference>
<dbReference type="InterPro" id="IPR005135">
    <property type="entry name" value="Endo/exonuclease/phosphatase"/>
</dbReference>
<name>A0A0D0E9M8_9AGAM</name>
<evidence type="ECO:0000259" key="1">
    <source>
        <dbReference type="Pfam" id="PF14529"/>
    </source>
</evidence>
<dbReference type="InParanoid" id="A0A0D0E9M8"/>